<dbReference type="GO" id="GO:0020037">
    <property type="term" value="F:heme binding"/>
    <property type="evidence" value="ECO:0007669"/>
    <property type="project" value="TreeGrafter"/>
</dbReference>
<feature type="transmembrane region" description="Helical" evidence="12">
    <location>
        <begin position="166"/>
        <end position="191"/>
    </location>
</feature>
<comment type="subcellular location">
    <subcellularLocation>
        <location evidence="1">Cell membrane</location>
        <topology evidence="1">Multi-pass membrane protein</topology>
    </subcellularLocation>
</comment>
<dbReference type="InterPro" id="IPR011577">
    <property type="entry name" value="Cyt_b561_bac/Ni-Hgenase"/>
</dbReference>
<feature type="domain" description="Cytochrome b561 bacterial/Ni-hydrogenase" evidence="13">
    <location>
        <begin position="14"/>
        <end position="199"/>
    </location>
</feature>
<name>A0A6S6M2S9_9BACT</name>
<protein>
    <submittedName>
        <fullName evidence="14">Cytochrome b561</fullName>
    </submittedName>
</protein>
<feature type="transmembrane region" description="Helical" evidence="12">
    <location>
        <begin position="53"/>
        <end position="74"/>
    </location>
</feature>
<dbReference type="SUPFAM" id="SSF81342">
    <property type="entry name" value="Transmembrane di-heme cytochromes"/>
    <property type="match status" value="1"/>
</dbReference>
<evidence type="ECO:0000256" key="9">
    <source>
        <dbReference type="ARBA" id="ARBA00022989"/>
    </source>
</evidence>
<accession>A0A6S6M2S9</accession>
<evidence type="ECO:0000256" key="11">
    <source>
        <dbReference type="ARBA" id="ARBA00023136"/>
    </source>
</evidence>
<evidence type="ECO:0000256" key="6">
    <source>
        <dbReference type="ARBA" id="ARBA00022692"/>
    </source>
</evidence>
<evidence type="ECO:0000256" key="5">
    <source>
        <dbReference type="ARBA" id="ARBA00022617"/>
    </source>
</evidence>
<dbReference type="EMBL" id="AP023213">
    <property type="protein sequence ID" value="BCG45934.1"/>
    <property type="molecule type" value="Genomic_DNA"/>
</dbReference>
<gene>
    <name evidence="14" type="ORF">GEOBRER4_n0707</name>
</gene>
<evidence type="ECO:0000313" key="14">
    <source>
        <dbReference type="EMBL" id="BCG45934.1"/>
    </source>
</evidence>
<dbReference type="Pfam" id="PF01292">
    <property type="entry name" value="Ni_hydr_CYTB"/>
    <property type="match status" value="1"/>
</dbReference>
<dbReference type="Gene3D" id="1.20.950.20">
    <property type="entry name" value="Transmembrane di-heme cytochromes, Chain C"/>
    <property type="match status" value="1"/>
</dbReference>
<dbReference type="AlphaFoldDB" id="A0A6S6M2S9"/>
<evidence type="ECO:0000256" key="12">
    <source>
        <dbReference type="SAM" id="Phobius"/>
    </source>
</evidence>
<dbReference type="InterPro" id="IPR051542">
    <property type="entry name" value="Hydrogenase_cytochrome"/>
</dbReference>
<dbReference type="KEGG" id="gbn:GEOBRER4_06840"/>
<dbReference type="PRINTS" id="PR00161">
    <property type="entry name" value="NIHGNASECYTB"/>
</dbReference>
<keyword evidence="15" id="KW-1185">Reference proteome</keyword>
<feature type="transmembrane region" description="Helical" evidence="12">
    <location>
        <begin position="20"/>
        <end position="41"/>
    </location>
</feature>
<evidence type="ECO:0000256" key="8">
    <source>
        <dbReference type="ARBA" id="ARBA00022982"/>
    </source>
</evidence>
<evidence type="ECO:0000256" key="3">
    <source>
        <dbReference type="ARBA" id="ARBA00022448"/>
    </source>
</evidence>
<keyword evidence="9 12" id="KW-1133">Transmembrane helix</keyword>
<dbReference type="GO" id="GO:0022904">
    <property type="term" value="P:respiratory electron transport chain"/>
    <property type="evidence" value="ECO:0007669"/>
    <property type="project" value="InterPro"/>
</dbReference>
<evidence type="ECO:0000313" key="15">
    <source>
        <dbReference type="Proteomes" id="UP000515472"/>
    </source>
</evidence>
<dbReference type="RefSeq" id="WP_185244238.1">
    <property type="nucleotide sequence ID" value="NZ_AP023213.1"/>
</dbReference>
<evidence type="ECO:0000256" key="7">
    <source>
        <dbReference type="ARBA" id="ARBA00022723"/>
    </source>
</evidence>
<dbReference type="GO" id="GO:0009055">
    <property type="term" value="F:electron transfer activity"/>
    <property type="evidence" value="ECO:0007669"/>
    <property type="project" value="InterPro"/>
</dbReference>
<dbReference type="PANTHER" id="PTHR30485:SF1">
    <property type="entry name" value="CYTOCHROME YDHU-RELATED"/>
    <property type="match status" value="1"/>
</dbReference>
<dbReference type="Proteomes" id="UP000515472">
    <property type="component" value="Chromosome"/>
</dbReference>
<feature type="transmembrane region" description="Helical" evidence="12">
    <location>
        <begin position="132"/>
        <end position="154"/>
    </location>
</feature>
<keyword evidence="7" id="KW-0479">Metal-binding</keyword>
<keyword evidence="3" id="KW-0813">Transport</keyword>
<sequence length="244" mass="28174">MSENSSEKNRIYLQPWPVRIWHWINACGIIALIVTGAQIRFPESVALLPNYKSAIDIHNVTGLVVSISFSFWFFYYKMVKNTLDKLYIPDEEDLKHGLVRQLLYYCFWYFLGRPSPYHATPDHKFNPMQKSAYLAVMFVLMPLVGLTGILLLNVTPLRVLVLMWGGIKFIVALHFLLACSLLAFLCTHVYLATLGNYIKPMLVGWEDVEEHEEKPVAAPAAIPGYRPVRHYPEYEVMQHEQRQG</sequence>
<reference evidence="14 15" key="1">
    <citation type="submission" date="2020-06" db="EMBL/GenBank/DDBJ databases">
        <title>Interaction of electrochemicaly active bacteria, Geobacter bremensis R4 on different carbon anode.</title>
        <authorList>
            <person name="Meng L."/>
            <person name="Yoshida N."/>
        </authorList>
    </citation>
    <scope>NUCLEOTIDE SEQUENCE [LARGE SCALE GENOMIC DNA]</scope>
    <source>
        <strain evidence="14 15">R4</strain>
    </source>
</reference>
<evidence type="ECO:0000259" key="13">
    <source>
        <dbReference type="Pfam" id="PF01292"/>
    </source>
</evidence>
<evidence type="ECO:0000256" key="1">
    <source>
        <dbReference type="ARBA" id="ARBA00004651"/>
    </source>
</evidence>
<evidence type="ECO:0000256" key="4">
    <source>
        <dbReference type="ARBA" id="ARBA00022475"/>
    </source>
</evidence>
<proteinExistence type="inferred from homology"/>
<evidence type="ECO:0000256" key="10">
    <source>
        <dbReference type="ARBA" id="ARBA00023004"/>
    </source>
</evidence>
<keyword evidence="5" id="KW-0349">Heme</keyword>
<keyword evidence="10" id="KW-0408">Iron</keyword>
<dbReference type="GO" id="GO:0005886">
    <property type="term" value="C:plasma membrane"/>
    <property type="evidence" value="ECO:0007669"/>
    <property type="project" value="UniProtKB-SubCell"/>
</dbReference>
<keyword evidence="11 12" id="KW-0472">Membrane</keyword>
<keyword evidence="8" id="KW-0249">Electron transport</keyword>
<dbReference type="InterPro" id="IPR000516">
    <property type="entry name" value="Ni-dep_Hydgase_cyt-B"/>
</dbReference>
<keyword evidence="6 12" id="KW-0812">Transmembrane</keyword>
<comment type="similarity">
    <text evidence="2">Belongs to the HupC/HyaC/HydC family.</text>
</comment>
<dbReference type="PANTHER" id="PTHR30485">
    <property type="entry name" value="NI/FE-HYDROGENASE 1 B-TYPE CYTOCHROME SUBUNIT"/>
    <property type="match status" value="1"/>
</dbReference>
<keyword evidence="4" id="KW-1003">Cell membrane</keyword>
<dbReference type="InterPro" id="IPR016174">
    <property type="entry name" value="Di-haem_cyt_TM"/>
</dbReference>
<evidence type="ECO:0000256" key="2">
    <source>
        <dbReference type="ARBA" id="ARBA00008622"/>
    </source>
</evidence>
<dbReference type="GO" id="GO:0005506">
    <property type="term" value="F:iron ion binding"/>
    <property type="evidence" value="ECO:0007669"/>
    <property type="project" value="InterPro"/>
</dbReference>
<organism evidence="14 15">
    <name type="scientific">Citrifermentans bremense</name>
    <dbReference type="NCBI Taxonomy" id="60035"/>
    <lineage>
        <taxon>Bacteria</taxon>
        <taxon>Pseudomonadati</taxon>
        <taxon>Thermodesulfobacteriota</taxon>
        <taxon>Desulfuromonadia</taxon>
        <taxon>Geobacterales</taxon>
        <taxon>Geobacteraceae</taxon>
        <taxon>Citrifermentans</taxon>
    </lineage>
</organism>